<feature type="transmembrane region" description="Helical" evidence="8">
    <location>
        <begin position="103"/>
        <end position="135"/>
    </location>
</feature>
<feature type="transmembrane region" description="Helical" evidence="8">
    <location>
        <begin position="155"/>
        <end position="177"/>
    </location>
</feature>
<feature type="transmembrane region" description="Helical" evidence="8">
    <location>
        <begin position="282"/>
        <end position="300"/>
    </location>
</feature>
<evidence type="ECO:0000256" key="1">
    <source>
        <dbReference type="ARBA" id="ARBA00004651"/>
    </source>
</evidence>
<dbReference type="EMBL" id="JBHRSM010000024">
    <property type="protein sequence ID" value="MFC3087195.1"/>
    <property type="molecule type" value="Genomic_DNA"/>
</dbReference>
<dbReference type="InterPro" id="IPR018584">
    <property type="entry name" value="GT87"/>
</dbReference>
<keyword evidence="3 9" id="KW-0808">Transferase</keyword>
<feature type="transmembrane region" description="Helical" evidence="8">
    <location>
        <begin position="217"/>
        <end position="236"/>
    </location>
</feature>
<organism evidence="9 10">
    <name type="scientific">Tabrizicola soli</name>
    <dbReference type="NCBI Taxonomy" id="2185115"/>
    <lineage>
        <taxon>Bacteria</taxon>
        <taxon>Pseudomonadati</taxon>
        <taxon>Pseudomonadota</taxon>
        <taxon>Alphaproteobacteria</taxon>
        <taxon>Rhodobacterales</taxon>
        <taxon>Paracoccaceae</taxon>
        <taxon>Tabrizicola</taxon>
    </lineage>
</organism>
<feature type="transmembrane region" description="Helical" evidence="8">
    <location>
        <begin position="379"/>
        <end position="401"/>
    </location>
</feature>
<feature type="transmembrane region" description="Helical" evidence="8">
    <location>
        <begin position="353"/>
        <end position="372"/>
    </location>
</feature>
<dbReference type="Pfam" id="PF09594">
    <property type="entry name" value="GT87"/>
    <property type="match status" value="1"/>
</dbReference>
<keyword evidence="9" id="KW-0328">Glycosyltransferase</keyword>
<comment type="caution">
    <text evidence="9">The sequence shown here is derived from an EMBL/GenBank/DDBJ whole genome shotgun (WGS) entry which is preliminary data.</text>
</comment>
<feature type="transmembrane region" description="Helical" evidence="8">
    <location>
        <begin position="184"/>
        <end position="211"/>
    </location>
</feature>
<accession>A0ABV7DXY0</accession>
<reference evidence="10" key="1">
    <citation type="journal article" date="2019" name="Int. J. Syst. Evol. Microbiol.">
        <title>The Global Catalogue of Microorganisms (GCM) 10K type strain sequencing project: providing services to taxonomists for standard genome sequencing and annotation.</title>
        <authorList>
            <consortium name="The Broad Institute Genomics Platform"/>
            <consortium name="The Broad Institute Genome Sequencing Center for Infectious Disease"/>
            <person name="Wu L."/>
            <person name="Ma J."/>
        </authorList>
    </citation>
    <scope>NUCLEOTIDE SEQUENCE [LARGE SCALE GENOMIC DNA]</scope>
    <source>
        <strain evidence="10">KCTC 62102</strain>
    </source>
</reference>
<dbReference type="EC" id="2.4.-.-" evidence="9"/>
<feature type="transmembrane region" description="Helical" evidence="8">
    <location>
        <begin position="312"/>
        <end position="341"/>
    </location>
</feature>
<comment type="similarity">
    <text evidence="7">Belongs to the glycosyltransferase 87 family.</text>
</comment>
<keyword evidence="5 8" id="KW-1133">Transmembrane helix</keyword>
<dbReference type="Proteomes" id="UP001595445">
    <property type="component" value="Unassembled WGS sequence"/>
</dbReference>
<feature type="transmembrane region" description="Helical" evidence="8">
    <location>
        <begin position="22"/>
        <end position="48"/>
    </location>
</feature>
<gene>
    <name evidence="9" type="ORF">ACFOD6_14170</name>
</gene>
<keyword evidence="4 8" id="KW-0812">Transmembrane</keyword>
<name>A0ABV7DXY0_9RHOB</name>
<keyword evidence="6 8" id="KW-0472">Membrane</keyword>
<evidence type="ECO:0000256" key="7">
    <source>
        <dbReference type="ARBA" id="ARBA00024033"/>
    </source>
</evidence>
<evidence type="ECO:0000313" key="10">
    <source>
        <dbReference type="Proteomes" id="UP001595445"/>
    </source>
</evidence>
<dbReference type="RefSeq" id="WP_197642939.1">
    <property type="nucleotide sequence ID" value="NZ_JAEACP010000007.1"/>
</dbReference>
<evidence type="ECO:0000256" key="4">
    <source>
        <dbReference type="ARBA" id="ARBA00022692"/>
    </source>
</evidence>
<evidence type="ECO:0000313" key="9">
    <source>
        <dbReference type="EMBL" id="MFC3087195.1"/>
    </source>
</evidence>
<comment type="subcellular location">
    <subcellularLocation>
        <location evidence="1">Cell membrane</location>
        <topology evidence="1">Multi-pass membrane protein</topology>
    </subcellularLocation>
</comment>
<proteinExistence type="inferred from homology"/>
<evidence type="ECO:0000256" key="5">
    <source>
        <dbReference type="ARBA" id="ARBA00022989"/>
    </source>
</evidence>
<evidence type="ECO:0000256" key="8">
    <source>
        <dbReference type="SAM" id="Phobius"/>
    </source>
</evidence>
<protein>
    <submittedName>
        <fullName evidence="9">Glycosyltransferase family 87 protein</fullName>
        <ecNumber evidence="9">2.4.-.-</ecNumber>
    </submittedName>
</protein>
<evidence type="ECO:0000256" key="6">
    <source>
        <dbReference type="ARBA" id="ARBA00023136"/>
    </source>
</evidence>
<keyword evidence="2" id="KW-1003">Cell membrane</keyword>
<keyword evidence="10" id="KW-1185">Reference proteome</keyword>
<evidence type="ECO:0000256" key="2">
    <source>
        <dbReference type="ARBA" id="ARBA00022475"/>
    </source>
</evidence>
<sequence>MQEASARRAADARVAALSGSRVWQVVFLGTSLTLICAGLIHMTAFVLTSETGTRALSMDFRVFWSAARLALAGEPLAVFDNARLAAEHGVDTRDWMPWTYPPGYLLLILPFGAMPFAWAFLLSTLVSLLLIAWALRSFTPGAPAVWLALCLAPAYIPAILIGQNSILWLAGLVAALAALRDGRWLLAGVFIGCLTLKPQLGVMVAVALVGAGLWRSILAASLTALVLAALPTLALGPEYWPLLLERLGEQSERLVRSIETLTLMVGPYYLLTLLGLASQTALWVQFGLSALCAVFVFLLWRSRAAGFDAKAAGLLLAILLSAPYLWYYEAALMAVAGLFLLRAGVLGASLPHLGLLLLLWLGAAPQAVNVFLKFGDGRYLGAMIITPVLLASLALLLSHLLAAGRGASQTAAS</sequence>
<dbReference type="GO" id="GO:0016757">
    <property type="term" value="F:glycosyltransferase activity"/>
    <property type="evidence" value="ECO:0007669"/>
    <property type="project" value="UniProtKB-KW"/>
</dbReference>
<evidence type="ECO:0000256" key="3">
    <source>
        <dbReference type="ARBA" id="ARBA00022679"/>
    </source>
</evidence>